<reference evidence="1 2" key="1">
    <citation type="journal article" date="2018" name="ACS Chem. Biol.">
        <title>Ketoreductase domain dysfunction expands chemodiversity: malyngamide biosynthesis in the cyanobacterium Okeania hirsuta.</title>
        <authorList>
            <person name="Moss N.A."/>
            <person name="Leao T."/>
            <person name="Rankin M."/>
            <person name="McCullough T.M."/>
            <person name="Qu P."/>
            <person name="Korobeynikov A."/>
            <person name="Smith J.L."/>
            <person name="Gerwick L."/>
            <person name="Gerwick W.H."/>
        </authorList>
    </citation>
    <scope>NUCLEOTIDE SEQUENCE [LARGE SCALE GENOMIC DNA]</scope>
    <source>
        <strain evidence="1 2">PAB10Feb10-1</strain>
    </source>
</reference>
<keyword evidence="2" id="KW-1185">Reference proteome</keyword>
<dbReference type="AlphaFoldDB" id="A0A3N6PSD4"/>
<evidence type="ECO:0000313" key="1">
    <source>
        <dbReference type="EMBL" id="RQH39643.1"/>
    </source>
</evidence>
<dbReference type="EMBL" id="RCBY01000091">
    <property type="protein sequence ID" value="RQH39643.1"/>
    <property type="molecule type" value="Genomic_DNA"/>
</dbReference>
<sequence length="139" mass="15543">MSESNETNTIKYDFEVSPHRGPATGNNYYGSFSFNGSKLTGKGIEFIKLDNFDLSFLNFDYSNADLLFGEAVFRNGNFLGLIASSEEFSFVSGFLDLSEAYFAYDINSNFGAADLTFCLRQVTDDNFETIYSSEASFLM</sequence>
<protein>
    <submittedName>
        <fullName evidence="1">Uncharacterized protein</fullName>
    </submittedName>
</protein>
<proteinExistence type="predicted"/>
<dbReference type="Proteomes" id="UP000269154">
    <property type="component" value="Unassembled WGS sequence"/>
</dbReference>
<organism evidence="1 2">
    <name type="scientific">Okeania hirsuta</name>
    <dbReference type="NCBI Taxonomy" id="1458930"/>
    <lineage>
        <taxon>Bacteria</taxon>
        <taxon>Bacillati</taxon>
        <taxon>Cyanobacteriota</taxon>
        <taxon>Cyanophyceae</taxon>
        <taxon>Oscillatoriophycideae</taxon>
        <taxon>Oscillatoriales</taxon>
        <taxon>Microcoleaceae</taxon>
        <taxon>Okeania</taxon>
    </lineage>
</organism>
<evidence type="ECO:0000313" key="2">
    <source>
        <dbReference type="Proteomes" id="UP000269154"/>
    </source>
</evidence>
<accession>A0A3N6PSD4</accession>
<gene>
    <name evidence="1" type="ORF">D5R40_16745</name>
</gene>
<name>A0A3N6PSD4_9CYAN</name>
<comment type="caution">
    <text evidence="1">The sequence shown here is derived from an EMBL/GenBank/DDBJ whole genome shotgun (WGS) entry which is preliminary data.</text>
</comment>